<proteinExistence type="predicted"/>
<gene>
    <name evidence="1" type="ORF">GM658_14040</name>
</gene>
<keyword evidence="2" id="KW-1185">Reference proteome</keyword>
<dbReference type="NCBIfam" id="TIGR02574">
    <property type="entry name" value="stabl_TIGR02574"/>
    <property type="match status" value="1"/>
</dbReference>
<name>A0A6L6QH67_9BURK</name>
<dbReference type="Proteomes" id="UP000472320">
    <property type="component" value="Unassembled WGS sequence"/>
</dbReference>
<evidence type="ECO:0000313" key="2">
    <source>
        <dbReference type="Proteomes" id="UP000472320"/>
    </source>
</evidence>
<dbReference type="EMBL" id="WNKX01000009">
    <property type="protein sequence ID" value="MTW11722.1"/>
    <property type="molecule type" value="Genomic_DNA"/>
</dbReference>
<sequence length="74" mass="8134">MNKPLEQIAAAALQLPPEEREALLEMLIASLPLEPGYDEAWGKELDRRVAAFEDGSAELVAGEIVFARLQSNLK</sequence>
<dbReference type="RefSeq" id="WP_155454672.1">
    <property type="nucleotide sequence ID" value="NZ_WNKX01000009.1"/>
</dbReference>
<dbReference type="OrthoDB" id="5570854at2"/>
<reference evidence="1 2" key="1">
    <citation type="submission" date="2019-11" db="EMBL/GenBank/DDBJ databases">
        <title>Type strains purchased from KCTC, JCM and DSMZ.</title>
        <authorList>
            <person name="Lu H."/>
        </authorList>
    </citation>
    <scope>NUCLEOTIDE SEQUENCE [LARGE SCALE GENOMIC DNA]</scope>
    <source>
        <strain evidence="1 2">JCM 31587</strain>
    </source>
</reference>
<dbReference type="Pfam" id="PF09720">
    <property type="entry name" value="Unstab_antitox"/>
    <property type="match status" value="1"/>
</dbReference>
<dbReference type="AlphaFoldDB" id="A0A6L6QH67"/>
<evidence type="ECO:0000313" key="1">
    <source>
        <dbReference type="EMBL" id="MTW11722.1"/>
    </source>
</evidence>
<comment type="caution">
    <text evidence="1">The sequence shown here is derived from an EMBL/GenBank/DDBJ whole genome shotgun (WGS) entry which is preliminary data.</text>
</comment>
<organism evidence="1 2">
    <name type="scientific">Massilia eburnea</name>
    <dbReference type="NCBI Taxonomy" id="1776165"/>
    <lineage>
        <taxon>Bacteria</taxon>
        <taxon>Pseudomonadati</taxon>
        <taxon>Pseudomonadota</taxon>
        <taxon>Betaproteobacteria</taxon>
        <taxon>Burkholderiales</taxon>
        <taxon>Oxalobacteraceae</taxon>
        <taxon>Telluria group</taxon>
        <taxon>Massilia</taxon>
    </lineage>
</organism>
<dbReference type="InterPro" id="IPR013406">
    <property type="entry name" value="CHP02574_addiction_mod"/>
</dbReference>
<protein>
    <recommendedName>
        <fullName evidence="3">Addiction module antitoxin RelB</fullName>
    </recommendedName>
</protein>
<evidence type="ECO:0008006" key="3">
    <source>
        <dbReference type="Google" id="ProtNLM"/>
    </source>
</evidence>
<accession>A0A6L6QH67</accession>